<dbReference type="Gene3D" id="3.40.228.10">
    <property type="entry name" value="Dimethylsulfoxide Reductase, domain 2"/>
    <property type="match status" value="1"/>
</dbReference>
<dbReference type="PROSITE" id="PS00932">
    <property type="entry name" value="MOLYBDOPTERIN_PROK_3"/>
    <property type="match status" value="1"/>
</dbReference>
<dbReference type="PANTHER" id="PTHR43742">
    <property type="entry name" value="TRIMETHYLAMINE-N-OXIDE REDUCTASE"/>
    <property type="match status" value="1"/>
</dbReference>
<dbReference type="InterPro" id="IPR006657">
    <property type="entry name" value="MoPterin_dinucl-bd_dom"/>
</dbReference>
<reference evidence="11" key="1">
    <citation type="submission" date="2018-06" db="EMBL/GenBank/DDBJ databases">
        <authorList>
            <person name="Zhirakovskaya E."/>
        </authorList>
    </citation>
    <scope>NUCLEOTIDE SEQUENCE</scope>
</reference>
<dbReference type="PROSITE" id="PS51669">
    <property type="entry name" value="4FE4S_MOW_BIS_MGD"/>
    <property type="match status" value="1"/>
</dbReference>
<dbReference type="Gene3D" id="2.40.40.20">
    <property type="match status" value="1"/>
</dbReference>
<evidence type="ECO:0000256" key="9">
    <source>
        <dbReference type="ARBA" id="ARBA00023014"/>
    </source>
</evidence>
<evidence type="ECO:0000259" key="10">
    <source>
        <dbReference type="PROSITE" id="PS51669"/>
    </source>
</evidence>
<dbReference type="Pfam" id="PF00384">
    <property type="entry name" value="Molybdopterin"/>
    <property type="match status" value="1"/>
</dbReference>
<organism evidence="11">
    <name type="scientific">hydrothermal vent metagenome</name>
    <dbReference type="NCBI Taxonomy" id="652676"/>
    <lineage>
        <taxon>unclassified sequences</taxon>
        <taxon>metagenomes</taxon>
        <taxon>ecological metagenomes</taxon>
    </lineage>
</organism>
<evidence type="ECO:0000256" key="8">
    <source>
        <dbReference type="ARBA" id="ARBA00023004"/>
    </source>
</evidence>
<dbReference type="InterPro" id="IPR009010">
    <property type="entry name" value="Asp_de-COase-like_dom_sf"/>
</dbReference>
<gene>
    <name evidence="11" type="ORF">MNBD_ALPHA02-2053</name>
</gene>
<evidence type="ECO:0000256" key="6">
    <source>
        <dbReference type="ARBA" id="ARBA00022729"/>
    </source>
</evidence>
<keyword evidence="8" id="KW-0408">Iron</keyword>
<dbReference type="InterPro" id="IPR006656">
    <property type="entry name" value="Mopterin_OxRdtase"/>
</dbReference>
<accession>A0A3B0S0W6</accession>
<dbReference type="InterPro" id="IPR006963">
    <property type="entry name" value="Mopterin_OxRdtase_4Fe-4S_dom"/>
</dbReference>
<evidence type="ECO:0000256" key="1">
    <source>
        <dbReference type="ARBA" id="ARBA00001942"/>
    </source>
</evidence>
<dbReference type="CDD" id="cd02780">
    <property type="entry name" value="MopB_CT_Tetrathionate_Arsenate-R"/>
    <property type="match status" value="1"/>
</dbReference>
<dbReference type="AlphaFoldDB" id="A0A3B0S0W6"/>
<name>A0A3B0S0W6_9ZZZZ</name>
<evidence type="ECO:0000256" key="3">
    <source>
        <dbReference type="ARBA" id="ARBA00022485"/>
    </source>
</evidence>
<dbReference type="Pfam" id="PF01568">
    <property type="entry name" value="Molydop_binding"/>
    <property type="match status" value="1"/>
</dbReference>
<dbReference type="SUPFAM" id="SSF53706">
    <property type="entry name" value="Formate dehydrogenase/DMSO reductase, domains 1-3"/>
    <property type="match status" value="1"/>
</dbReference>
<feature type="domain" description="4Fe-4S Mo/W bis-MGD-type" evidence="10">
    <location>
        <begin position="47"/>
        <end position="103"/>
    </location>
</feature>
<dbReference type="Gene3D" id="3.40.50.740">
    <property type="match status" value="1"/>
</dbReference>
<dbReference type="GO" id="GO:0051539">
    <property type="term" value="F:4 iron, 4 sulfur cluster binding"/>
    <property type="evidence" value="ECO:0007669"/>
    <property type="project" value="UniProtKB-KW"/>
</dbReference>
<proteinExistence type="inferred from homology"/>
<dbReference type="SMART" id="SM00926">
    <property type="entry name" value="Molybdop_Fe4S4"/>
    <property type="match status" value="1"/>
</dbReference>
<keyword evidence="5" id="KW-0479">Metal-binding</keyword>
<protein>
    <submittedName>
        <fullName evidence="11">Polysulfide reductase, subunit A, putative</fullName>
    </submittedName>
</protein>
<dbReference type="InterPro" id="IPR050612">
    <property type="entry name" value="Prok_Mopterin_Oxidored"/>
</dbReference>
<evidence type="ECO:0000256" key="7">
    <source>
        <dbReference type="ARBA" id="ARBA00023002"/>
    </source>
</evidence>
<comment type="similarity">
    <text evidence="2">Belongs to the prokaryotic molybdopterin-containing oxidoreductase family.</text>
</comment>
<evidence type="ECO:0000313" key="11">
    <source>
        <dbReference type="EMBL" id="VAV99884.1"/>
    </source>
</evidence>
<dbReference type="Pfam" id="PF04879">
    <property type="entry name" value="Molybdop_Fe4S4"/>
    <property type="match status" value="1"/>
</dbReference>
<keyword evidence="3" id="KW-0004">4Fe-4S</keyword>
<dbReference type="Gene3D" id="3.30.2070.10">
    <property type="entry name" value="Formate dehydrogenase/DMSO reductase"/>
    <property type="match status" value="1"/>
</dbReference>
<evidence type="ECO:0000256" key="2">
    <source>
        <dbReference type="ARBA" id="ARBA00010312"/>
    </source>
</evidence>
<dbReference type="InterPro" id="IPR006655">
    <property type="entry name" value="Mopterin_OxRdtase_prok_CS"/>
</dbReference>
<dbReference type="InterPro" id="IPR037946">
    <property type="entry name" value="MopB_CT_Tetrathionate"/>
</dbReference>
<keyword evidence="7" id="KW-0560">Oxidoreductase</keyword>
<dbReference type="GO" id="GO:0043546">
    <property type="term" value="F:molybdopterin cofactor binding"/>
    <property type="evidence" value="ECO:0007669"/>
    <property type="project" value="InterPro"/>
</dbReference>
<evidence type="ECO:0000256" key="4">
    <source>
        <dbReference type="ARBA" id="ARBA00022505"/>
    </source>
</evidence>
<evidence type="ECO:0000256" key="5">
    <source>
        <dbReference type="ARBA" id="ARBA00022723"/>
    </source>
</evidence>
<keyword evidence="4" id="KW-0500">Molybdenum</keyword>
<sequence length="839" mass="94950">MFSRRELFKVGALAASSLAVSNVVLANPPKKLIIGGKDFSRRTGLEREMKPSACWQCVSRCPNVGYVEDGRLVKIEGQINSIRTHGLVCAKGQAGVNQSNDPDRILYPLRRTGKRGEGKWKRVSWDEALSEISDRLMKLKEQGHPEKFMFQYGRMKASSSKIIKQFLAAYGTGTIGNHTTICEGGKWTAQEFTWGKHYDNWDFDNTRFVLNFGSNLFEAHTNHVSTAHRLVNAINDRGVRVVTFDVRLSNTVSKSAEWVPVKPGTDLAVVLAMCNVIMMEDLYKLHGEEFFKFCRFTKDVNATTKQKVDALKAHLKDYTPEWAEQQSGVDADKTRELARTFATMYPAVVISYRGAVAHHNGHDCERAIQMLASITGNIDVPGGRCHGVGPHWKYPHGASDLPKAKKLDILDGLKGDVAFPNHHVSHQVFDVIADGSQGRPEIYMWYCYQPVYSNPQTGKNIEVLKDEKLLPFTIAVSPFYDESSALADIILPDATYTERWDWEDMVSPTQVPEYYIRQPFVQPPGEVRDFKDVAIELAERIGKPLGYKSAREFVQLSCEMTPDVKKAGGFSYMTKHGVYVNPDEKPHYYGFKKKVPVTKVQSKDVVFDEKTNVYWNWKKAHVHSRAEALKTGYTNTKKAYKGYIGQKINGEIFVAFPPDKINKTGYLELYSELMEGKGFAPMPTWHQVPEHKNMAENEMILTTYKVNVQSHSRTQNSKWLTEIYHENPAWVNPDTAAKFGIGEGDKIEIQSVLGKIETVARVTPAVFPGVISISNHCGHWEYGRIASGKPTLFSKDDEDYPRKWWKNNGVHPNWIIPSRPDPVNGQQRWMDTVVKVTKI</sequence>
<keyword evidence="9" id="KW-0411">Iron-sulfur</keyword>
<keyword evidence="6" id="KW-0732">Signal</keyword>
<comment type="cofactor">
    <cofactor evidence="1">
        <name>Mo-bis(molybdopterin guanine dinucleotide)</name>
        <dbReference type="ChEBI" id="CHEBI:60539"/>
    </cofactor>
</comment>
<dbReference type="Gene3D" id="2.20.25.90">
    <property type="entry name" value="ADC-like domains"/>
    <property type="match status" value="1"/>
</dbReference>
<dbReference type="GO" id="GO:0046872">
    <property type="term" value="F:metal ion binding"/>
    <property type="evidence" value="ECO:0007669"/>
    <property type="project" value="UniProtKB-KW"/>
</dbReference>
<dbReference type="PANTHER" id="PTHR43742:SF9">
    <property type="entry name" value="TETRATHIONATE REDUCTASE SUBUNIT A"/>
    <property type="match status" value="1"/>
</dbReference>
<dbReference type="GO" id="GO:0016491">
    <property type="term" value="F:oxidoreductase activity"/>
    <property type="evidence" value="ECO:0007669"/>
    <property type="project" value="UniProtKB-KW"/>
</dbReference>
<dbReference type="EMBL" id="UOED01000137">
    <property type="protein sequence ID" value="VAV99884.1"/>
    <property type="molecule type" value="Genomic_DNA"/>
</dbReference>
<dbReference type="SUPFAM" id="SSF50692">
    <property type="entry name" value="ADC-like"/>
    <property type="match status" value="1"/>
</dbReference>